<reference evidence="2" key="3">
    <citation type="submission" date="2019-04" db="EMBL/GenBank/DDBJ databases">
        <title>Moraxella osloensis CCUG 73412, isolated from corneal scrapings as causative agent of keratitis.</title>
        <authorList>
            <person name="Connolly G."/>
            <person name="Jaen-Luchoro D."/>
            <person name="Pinyeiro-Iglesias B."/>
            <person name="Curry A."/>
            <person name="Knowles S."/>
            <person name="Moore E.R.B."/>
        </authorList>
    </citation>
    <scope>NUCLEOTIDE SEQUENCE</scope>
    <source>
        <strain evidence="2">CCUG 73412</strain>
    </source>
</reference>
<evidence type="ECO:0000313" key="6">
    <source>
        <dbReference type="Proteomes" id="UP000255230"/>
    </source>
</evidence>
<protein>
    <submittedName>
        <fullName evidence="4">Polar organelle development protein</fullName>
    </submittedName>
    <submittedName>
        <fullName evidence="2">Sel1 repeat family protein</fullName>
    </submittedName>
</protein>
<dbReference type="InterPro" id="IPR011990">
    <property type="entry name" value="TPR-like_helical_dom_sf"/>
</dbReference>
<name>A0A0X8K6E2_FAUOS</name>
<dbReference type="KEGG" id="mos:AXE82_06185"/>
<keyword evidence="1" id="KW-0732">Signal</keyword>
<keyword evidence="6" id="KW-1185">Reference proteome</keyword>
<evidence type="ECO:0000313" key="3">
    <source>
        <dbReference type="EMBL" id="OBX65240.1"/>
    </source>
</evidence>
<dbReference type="Proteomes" id="UP000255230">
    <property type="component" value="Unassembled WGS sequence"/>
</dbReference>
<gene>
    <name evidence="4" type="primary">podJ</name>
    <name evidence="3" type="ORF">A9299_09255</name>
    <name evidence="2" type="ORF">E6P75_06765</name>
    <name evidence="4" type="ORF">NCTC10465_00216</name>
</gene>
<feature type="signal peptide" evidence="1">
    <location>
        <begin position="1"/>
        <end position="21"/>
    </location>
</feature>
<dbReference type="AlphaFoldDB" id="A0A0X8K6E2"/>
<organism evidence="4 6">
    <name type="scientific">Faucicola osloensis</name>
    <name type="common">Moraxella osloensis</name>
    <dbReference type="NCBI Taxonomy" id="34062"/>
    <lineage>
        <taxon>Bacteria</taxon>
        <taxon>Pseudomonadati</taxon>
        <taxon>Pseudomonadota</taxon>
        <taxon>Gammaproteobacteria</taxon>
        <taxon>Moraxellales</taxon>
        <taxon>Moraxellaceae</taxon>
        <taxon>Faucicola</taxon>
    </lineage>
</organism>
<sequence length="193" mass="21461">MKLLKVTVLTAFLSLSGVASAELVANIPLNGSRYDSMEPMALLSQAKSGNQQAQFFLAKRYQKGLGIQQNFQQAIQWYTTAAKQDIAPAQLNLAMMYIRGEGVQPNAGQARYWLEKAAKLGDNRASYTLAMLDEKEKKLVDAYKWYDLAARDGMLSDQVRTRAQSKIGQLALNLSSQDIATARSRADSWFQSK</sequence>
<proteinExistence type="predicted"/>
<dbReference type="EMBL" id="LZMT01000011">
    <property type="protein sequence ID" value="OBX65240.1"/>
    <property type="molecule type" value="Genomic_DNA"/>
</dbReference>
<evidence type="ECO:0000256" key="1">
    <source>
        <dbReference type="SAM" id="SignalP"/>
    </source>
</evidence>
<dbReference type="PANTHER" id="PTHR11102">
    <property type="entry name" value="SEL-1-LIKE PROTEIN"/>
    <property type="match status" value="1"/>
</dbReference>
<reference evidence="4 6" key="2">
    <citation type="submission" date="2018-06" db="EMBL/GenBank/DDBJ databases">
        <authorList>
            <consortium name="Pathogen Informatics"/>
            <person name="Doyle S."/>
        </authorList>
    </citation>
    <scope>NUCLEOTIDE SEQUENCE [LARGE SCALE GENOMIC DNA]</scope>
    <source>
        <strain evidence="4 6">NCTC10465</strain>
    </source>
</reference>
<dbReference type="InterPro" id="IPR050767">
    <property type="entry name" value="Sel1_AlgK"/>
</dbReference>
<dbReference type="PANTHER" id="PTHR11102:SF160">
    <property type="entry name" value="ERAD-ASSOCIATED E3 UBIQUITIN-PROTEIN LIGASE COMPONENT HRD3"/>
    <property type="match status" value="1"/>
</dbReference>
<evidence type="ECO:0000313" key="2">
    <source>
        <dbReference type="EMBL" id="MDI4509907.1"/>
    </source>
</evidence>
<evidence type="ECO:0000313" key="4">
    <source>
        <dbReference type="EMBL" id="STY96460.1"/>
    </source>
</evidence>
<dbReference type="RefSeq" id="WP_062332625.1">
    <property type="nucleotide sequence ID" value="NZ_CBCRZU010000010.1"/>
</dbReference>
<feature type="chain" id="PRO_5014528481" evidence="1">
    <location>
        <begin position="22"/>
        <end position="193"/>
    </location>
</feature>
<dbReference type="GeneID" id="35778727"/>
<accession>A0A0X8K6E2</accession>
<dbReference type="Pfam" id="PF08238">
    <property type="entry name" value="Sel1"/>
    <property type="match status" value="3"/>
</dbReference>
<dbReference type="EMBL" id="SSCJ01000005">
    <property type="protein sequence ID" value="MDI4509907.1"/>
    <property type="molecule type" value="Genomic_DNA"/>
</dbReference>
<dbReference type="Gene3D" id="1.25.40.10">
    <property type="entry name" value="Tetratricopeptide repeat domain"/>
    <property type="match status" value="1"/>
</dbReference>
<dbReference type="EMBL" id="UGPY01000001">
    <property type="protein sequence ID" value="STY96460.1"/>
    <property type="molecule type" value="Genomic_DNA"/>
</dbReference>
<dbReference type="SMART" id="SM00671">
    <property type="entry name" value="SEL1"/>
    <property type="match status" value="2"/>
</dbReference>
<reference evidence="3 5" key="1">
    <citation type="submission" date="2016-06" db="EMBL/GenBank/DDBJ databases">
        <title>Draft genome of Moraxella osloensis CCUG 67237.</title>
        <authorList>
            <person name="Salva-Serra F."/>
            <person name="Engstrom-Jakobsson H."/>
            <person name="Thorell K."/>
            <person name="Gonzales-Siles L."/>
            <person name="Karlsson R."/>
            <person name="Boulund F."/>
            <person name="Engstrand L."/>
            <person name="Kristiansson E."/>
            <person name="Moore E."/>
        </authorList>
    </citation>
    <scope>NUCLEOTIDE SEQUENCE [LARGE SCALE GENOMIC DNA]</scope>
    <source>
        <strain evidence="3 5">CCUG 67237</strain>
    </source>
</reference>
<dbReference type="OrthoDB" id="8561742at2"/>
<dbReference type="InterPro" id="IPR006597">
    <property type="entry name" value="Sel1-like"/>
</dbReference>
<evidence type="ECO:0000313" key="5">
    <source>
        <dbReference type="Proteomes" id="UP000092509"/>
    </source>
</evidence>
<dbReference type="SUPFAM" id="SSF81901">
    <property type="entry name" value="HCP-like"/>
    <property type="match status" value="1"/>
</dbReference>